<dbReference type="Proteomes" id="UP000647491">
    <property type="component" value="Unassembled WGS sequence"/>
</dbReference>
<dbReference type="InterPro" id="IPR008254">
    <property type="entry name" value="Flavodoxin/NO_synth"/>
</dbReference>
<dbReference type="Pfam" id="PF00258">
    <property type="entry name" value="Flavodoxin_1"/>
    <property type="match status" value="1"/>
</dbReference>
<dbReference type="Gene3D" id="3.40.50.360">
    <property type="match status" value="1"/>
</dbReference>
<dbReference type="PROSITE" id="PS50902">
    <property type="entry name" value="FLAVODOXIN_LIKE"/>
    <property type="match status" value="1"/>
</dbReference>
<keyword evidence="3" id="KW-1185">Reference proteome</keyword>
<evidence type="ECO:0000313" key="2">
    <source>
        <dbReference type="EMBL" id="MBC8599052.1"/>
    </source>
</evidence>
<dbReference type="InterPro" id="IPR029039">
    <property type="entry name" value="Flavoprotein-like_sf"/>
</dbReference>
<evidence type="ECO:0000313" key="3">
    <source>
        <dbReference type="Proteomes" id="UP000647491"/>
    </source>
</evidence>
<evidence type="ECO:0000259" key="1">
    <source>
        <dbReference type="PROSITE" id="PS50902"/>
    </source>
</evidence>
<dbReference type="PANTHER" id="PTHR30546">
    <property type="entry name" value="FLAVODOXIN-RELATED PROTEIN WRBA-RELATED"/>
    <property type="match status" value="1"/>
</dbReference>
<gene>
    <name evidence="2" type="ORF">H8708_07385</name>
</gene>
<dbReference type="EMBL" id="JACRTJ010000016">
    <property type="protein sequence ID" value="MBC8599052.1"/>
    <property type="molecule type" value="Genomic_DNA"/>
</dbReference>
<dbReference type="SUPFAM" id="SSF52218">
    <property type="entry name" value="Flavoproteins"/>
    <property type="match status" value="1"/>
</dbReference>
<dbReference type="InterPro" id="IPR001226">
    <property type="entry name" value="Flavodoxin_CS"/>
</dbReference>
<organism evidence="2 3">
    <name type="scientific">Enterocloster hominis</name>
    <name type="common">ex Liu et al. 2021</name>
    <dbReference type="NCBI Taxonomy" id="2763663"/>
    <lineage>
        <taxon>Bacteria</taxon>
        <taxon>Bacillati</taxon>
        <taxon>Bacillota</taxon>
        <taxon>Clostridia</taxon>
        <taxon>Lachnospirales</taxon>
        <taxon>Lachnospiraceae</taxon>
        <taxon>Enterocloster</taxon>
    </lineage>
</organism>
<dbReference type="PANTHER" id="PTHR30546:SF23">
    <property type="entry name" value="FLAVOPROTEIN-LIKE PROTEIN YCP4-RELATED"/>
    <property type="match status" value="1"/>
</dbReference>
<feature type="domain" description="Flavodoxin-like" evidence="1">
    <location>
        <begin position="3"/>
        <end position="157"/>
    </location>
</feature>
<dbReference type="RefSeq" id="WP_022274168.1">
    <property type="nucleotide sequence ID" value="NZ_JACRTJ010000016.1"/>
</dbReference>
<comment type="caution">
    <text evidence="2">The sequence shown here is derived from an EMBL/GenBank/DDBJ whole genome shotgun (WGS) entry which is preliminary data.</text>
</comment>
<accession>A0ABR7NUL7</accession>
<sequence length="165" mass="17563">MKISIVYHSSTGRTEAAAKEIVKGIEAVEGMEAVLIPVSSFSEKKDEYVKELQESAGVLFGTPDYYAAESWQLKQWLDTCPVSLGGKLGGAFATSNVPQGGPVMAIESILTQLLVKGMLVYSGGTSLGKPNIHLGPVCTGPEMTGMDLFPVFGQRFASKAAELFK</sequence>
<reference evidence="2 3" key="1">
    <citation type="submission" date="2020-08" db="EMBL/GenBank/DDBJ databases">
        <title>Genome public.</title>
        <authorList>
            <person name="Liu C."/>
            <person name="Sun Q."/>
        </authorList>
    </citation>
    <scope>NUCLEOTIDE SEQUENCE [LARGE SCALE GENOMIC DNA]</scope>
    <source>
        <strain evidence="2 3">BX10</strain>
    </source>
</reference>
<name>A0ABR7NUL7_9FIRM</name>
<proteinExistence type="predicted"/>
<protein>
    <submittedName>
        <fullName evidence="2">Flavodoxin family protein</fullName>
    </submittedName>
</protein>
<dbReference type="PROSITE" id="PS00201">
    <property type="entry name" value="FLAVODOXIN"/>
    <property type="match status" value="1"/>
</dbReference>